<protein>
    <submittedName>
        <fullName evidence="2">Uncharacterized protein</fullName>
    </submittedName>
</protein>
<evidence type="ECO:0000313" key="2">
    <source>
        <dbReference type="EMBL" id="PIU15497.1"/>
    </source>
</evidence>
<sequence>MPQDSQIIKENESQENSVSPKEPLSFKQEAPSVERGEFAVEAGEAEKLPEKNLEQTPVRTAPVLPVKDDEKADVFKEAEKLRDIKFEGRKIEHLLSLAQTKGINFAIEVAKKTEDACLLDLFHDKLVEKKLHP</sequence>
<feature type="region of interest" description="Disordered" evidence="1">
    <location>
        <begin position="1"/>
        <end position="36"/>
    </location>
</feature>
<gene>
    <name evidence="2" type="ORF">COT20_01635</name>
</gene>
<dbReference type="EMBL" id="PEXQ01000040">
    <property type="protein sequence ID" value="PIU15497.1"/>
    <property type="molecule type" value="Genomic_DNA"/>
</dbReference>
<name>A0A2M6XUP4_9BACT</name>
<comment type="caution">
    <text evidence="2">The sequence shown here is derived from an EMBL/GenBank/DDBJ whole genome shotgun (WGS) entry which is preliminary data.</text>
</comment>
<reference evidence="3" key="1">
    <citation type="submission" date="2017-09" db="EMBL/GenBank/DDBJ databases">
        <title>Depth-based differentiation of microbial function through sediment-hosted aquifers and enrichment of novel symbionts in the deep terrestrial subsurface.</title>
        <authorList>
            <person name="Probst A.J."/>
            <person name="Ladd B."/>
            <person name="Jarett J.K."/>
            <person name="Geller-Mcgrath D.E."/>
            <person name="Sieber C.M.K."/>
            <person name="Emerson J.B."/>
            <person name="Anantharaman K."/>
            <person name="Thomas B.C."/>
            <person name="Malmstrom R."/>
            <person name="Stieglmeier M."/>
            <person name="Klingl A."/>
            <person name="Woyke T."/>
            <person name="Ryan C.M."/>
            <person name="Banfield J.F."/>
        </authorList>
    </citation>
    <scope>NUCLEOTIDE SEQUENCE [LARGE SCALE GENOMIC DNA]</scope>
</reference>
<dbReference type="AlphaFoldDB" id="A0A2M6XUP4"/>
<dbReference type="Proteomes" id="UP000229784">
    <property type="component" value="Unassembled WGS sequence"/>
</dbReference>
<proteinExistence type="predicted"/>
<evidence type="ECO:0000313" key="3">
    <source>
        <dbReference type="Proteomes" id="UP000229784"/>
    </source>
</evidence>
<organism evidence="2 3">
    <name type="scientific">bacterium (Candidatus Gribaldobacteria) CG08_land_8_20_14_0_20_39_15</name>
    <dbReference type="NCBI Taxonomy" id="2014273"/>
    <lineage>
        <taxon>Bacteria</taxon>
        <taxon>Candidatus Gribaldobacteria</taxon>
    </lineage>
</organism>
<evidence type="ECO:0000256" key="1">
    <source>
        <dbReference type="SAM" id="MobiDB-lite"/>
    </source>
</evidence>
<accession>A0A2M6XUP4</accession>